<keyword evidence="1" id="KW-0812">Transmembrane</keyword>
<dbReference type="OrthoDB" id="9990483at2"/>
<evidence type="ECO:0000256" key="1">
    <source>
        <dbReference type="SAM" id="Phobius"/>
    </source>
</evidence>
<name>A0A0A3HRP1_9BACL</name>
<reference evidence="2 3" key="1">
    <citation type="submission" date="2014-02" db="EMBL/GenBank/DDBJ databases">
        <title>Draft genome sequence of Lysinibacillus sinduriensis JCM 15800.</title>
        <authorList>
            <person name="Zhang F."/>
            <person name="Wang G."/>
            <person name="Zhang L."/>
        </authorList>
    </citation>
    <scope>NUCLEOTIDE SEQUENCE [LARGE SCALE GENOMIC DNA]</scope>
    <source>
        <strain evidence="2 3">JCM 15800</strain>
    </source>
</reference>
<dbReference type="AlphaFoldDB" id="A0A0A3HRP1"/>
<protein>
    <submittedName>
        <fullName evidence="2">Uncharacterized protein</fullName>
    </submittedName>
</protein>
<proteinExistence type="predicted"/>
<dbReference type="Proteomes" id="UP000030408">
    <property type="component" value="Unassembled WGS sequence"/>
</dbReference>
<accession>A0A0A3HRP1</accession>
<dbReference type="STRING" id="1384057.CD33_12405"/>
<feature type="transmembrane region" description="Helical" evidence="1">
    <location>
        <begin position="7"/>
        <end position="31"/>
    </location>
</feature>
<sequence>MKILSNSIFTLAIILFFTALTISFIIIQIVIHKSLIIDQSNVNIFDLLLRASLSLIGSSLSGFIAFFIFFLGDKKKEKEKVLNEKKLLAQILGEVENNLKIYRQMLNIFHETPIESLVDLLHQENSKIKEALLIYYTKLDFSIINANLKDINENDYLNNIEIWRKQKIIYDYLDLLLTNIQHKENSNLILELIKKEIVQLTSNK</sequence>
<dbReference type="EMBL" id="JPVO01000052">
    <property type="protein sequence ID" value="KGR75074.1"/>
    <property type="molecule type" value="Genomic_DNA"/>
</dbReference>
<evidence type="ECO:0000313" key="2">
    <source>
        <dbReference type="EMBL" id="KGR75074.1"/>
    </source>
</evidence>
<gene>
    <name evidence="2" type="ORF">CD33_12405</name>
</gene>
<organism evidence="2 3">
    <name type="scientific">Ureibacillus sinduriensis BLB-1 = JCM 15800</name>
    <dbReference type="NCBI Taxonomy" id="1384057"/>
    <lineage>
        <taxon>Bacteria</taxon>
        <taxon>Bacillati</taxon>
        <taxon>Bacillota</taxon>
        <taxon>Bacilli</taxon>
        <taxon>Bacillales</taxon>
        <taxon>Caryophanaceae</taxon>
        <taxon>Ureibacillus</taxon>
    </lineage>
</organism>
<evidence type="ECO:0000313" key="3">
    <source>
        <dbReference type="Proteomes" id="UP000030408"/>
    </source>
</evidence>
<keyword evidence="1" id="KW-0472">Membrane</keyword>
<keyword evidence="3" id="KW-1185">Reference proteome</keyword>
<keyword evidence="1" id="KW-1133">Transmembrane helix</keyword>
<feature type="transmembrane region" description="Helical" evidence="1">
    <location>
        <begin position="51"/>
        <end position="71"/>
    </location>
</feature>
<dbReference type="RefSeq" id="WP_036201072.1">
    <property type="nucleotide sequence ID" value="NZ_AVCY01000004.1"/>
</dbReference>
<comment type="caution">
    <text evidence="2">The sequence shown here is derived from an EMBL/GenBank/DDBJ whole genome shotgun (WGS) entry which is preliminary data.</text>
</comment>